<dbReference type="PANTHER" id="PTHR43409:SF16">
    <property type="entry name" value="SLR0320 PROTEIN"/>
    <property type="match status" value="1"/>
</dbReference>
<proteinExistence type="predicted"/>
<dbReference type="OrthoDB" id="9801659at2"/>
<comment type="caution">
    <text evidence="8">The sequence shown here is derived from an EMBL/GenBank/DDBJ whole genome shotgun (WGS) entry which is preliminary data.</text>
</comment>
<evidence type="ECO:0000256" key="3">
    <source>
        <dbReference type="ARBA" id="ARBA00022723"/>
    </source>
</evidence>
<evidence type="ECO:0000313" key="8">
    <source>
        <dbReference type="EMBL" id="OPX45203.1"/>
    </source>
</evidence>
<evidence type="ECO:0000313" key="9">
    <source>
        <dbReference type="Proteomes" id="UP000191554"/>
    </source>
</evidence>
<dbReference type="GO" id="GO:0031419">
    <property type="term" value="F:cobalamin binding"/>
    <property type="evidence" value="ECO:0007669"/>
    <property type="project" value="InterPro"/>
</dbReference>
<feature type="domain" description="B12-binding" evidence="6">
    <location>
        <begin position="1"/>
        <end position="143"/>
    </location>
</feature>
<keyword evidence="3" id="KW-0479">Metal-binding</keyword>
<reference evidence="8 9" key="1">
    <citation type="submission" date="2017-03" db="EMBL/GenBank/DDBJ databases">
        <title>Genome sequence of Clostridium hungatei DSM 14427.</title>
        <authorList>
            <person name="Poehlein A."/>
            <person name="Daniel R."/>
        </authorList>
    </citation>
    <scope>NUCLEOTIDE SEQUENCE [LARGE SCALE GENOMIC DNA]</scope>
    <source>
        <strain evidence="8 9">DSM 14427</strain>
    </source>
</reference>
<dbReference type="EMBL" id="MZGX01000005">
    <property type="protein sequence ID" value="OPX45203.1"/>
    <property type="molecule type" value="Genomic_DNA"/>
</dbReference>
<dbReference type="InterPro" id="IPR034466">
    <property type="entry name" value="Methyltransferase_Class_B"/>
</dbReference>
<dbReference type="InterPro" id="IPR051198">
    <property type="entry name" value="BchE-like"/>
</dbReference>
<evidence type="ECO:0000256" key="5">
    <source>
        <dbReference type="ARBA" id="ARBA00023014"/>
    </source>
</evidence>
<dbReference type="InterPro" id="IPR036724">
    <property type="entry name" value="Cobalamin-bd_sf"/>
</dbReference>
<protein>
    <submittedName>
        <fullName evidence="8">Biotin synthase</fullName>
    </submittedName>
</protein>
<accession>A0A1V4SN18</accession>
<dbReference type="AlphaFoldDB" id="A0A1V4SN18"/>
<dbReference type="InterPro" id="IPR006638">
    <property type="entry name" value="Elp3/MiaA/NifB-like_rSAM"/>
</dbReference>
<dbReference type="GO" id="GO:0003824">
    <property type="term" value="F:catalytic activity"/>
    <property type="evidence" value="ECO:0007669"/>
    <property type="project" value="InterPro"/>
</dbReference>
<dbReference type="Gene3D" id="3.80.30.20">
    <property type="entry name" value="tm_1862 like domain"/>
    <property type="match status" value="1"/>
</dbReference>
<dbReference type="SFLD" id="SFLDS00029">
    <property type="entry name" value="Radical_SAM"/>
    <property type="match status" value="1"/>
</dbReference>
<evidence type="ECO:0000259" key="7">
    <source>
        <dbReference type="PROSITE" id="PS51918"/>
    </source>
</evidence>
<dbReference type="SFLD" id="SFLDG01082">
    <property type="entry name" value="B12-binding_domain_containing"/>
    <property type="match status" value="1"/>
</dbReference>
<evidence type="ECO:0000256" key="2">
    <source>
        <dbReference type="ARBA" id="ARBA00022691"/>
    </source>
</evidence>
<gene>
    <name evidence="8" type="ORF">CLHUN_10900</name>
</gene>
<dbReference type="SUPFAM" id="SSF52242">
    <property type="entry name" value="Cobalamin (vitamin B12)-binding domain"/>
    <property type="match status" value="1"/>
</dbReference>
<dbReference type="CDD" id="cd01335">
    <property type="entry name" value="Radical_SAM"/>
    <property type="match status" value="1"/>
</dbReference>
<evidence type="ECO:0000259" key="6">
    <source>
        <dbReference type="PROSITE" id="PS51332"/>
    </source>
</evidence>
<keyword evidence="5" id="KW-0411">Iron-sulfur</keyword>
<keyword evidence="9" id="KW-1185">Reference proteome</keyword>
<dbReference type="GO" id="GO:0046872">
    <property type="term" value="F:metal ion binding"/>
    <property type="evidence" value="ECO:0007669"/>
    <property type="project" value="UniProtKB-KW"/>
</dbReference>
<dbReference type="SFLD" id="SFLDG01123">
    <property type="entry name" value="methyltransferase_(Class_B)"/>
    <property type="match status" value="1"/>
</dbReference>
<dbReference type="Gene3D" id="3.40.50.280">
    <property type="entry name" value="Cobalamin-binding domain"/>
    <property type="match status" value="1"/>
</dbReference>
<dbReference type="PANTHER" id="PTHR43409">
    <property type="entry name" value="ANAEROBIC MAGNESIUM-PROTOPORPHYRIN IX MONOMETHYL ESTER CYCLASE-RELATED"/>
    <property type="match status" value="1"/>
</dbReference>
<dbReference type="RefSeq" id="WP_080063533.1">
    <property type="nucleotide sequence ID" value="NZ_MZGX01000005.1"/>
</dbReference>
<evidence type="ECO:0000256" key="4">
    <source>
        <dbReference type="ARBA" id="ARBA00023004"/>
    </source>
</evidence>
<dbReference type="InterPro" id="IPR007197">
    <property type="entry name" value="rSAM"/>
</dbReference>
<organism evidence="8 9">
    <name type="scientific">Ruminiclostridium hungatei</name>
    <name type="common">Clostridium hungatei</name>
    <dbReference type="NCBI Taxonomy" id="48256"/>
    <lineage>
        <taxon>Bacteria</taxon>
        <taxon>Bacillati</taxon>
        <taxon>Bacillota</taxon>
        <taxon>Clostridia</taxon>
        <taxon>Eubacteriales</taxon>
        <taxon>Oscillospiraceae</taxon>
        <taxon>Ruminiclostridium</taxon>
    </lineage>
</organism>
<dbReference type="CDD" id="cd02068">
    <property type="entry name" value="radical_SAM_B12_BD"/>
    <property type="match status" value="1"/>
</dbReference>
<dbReference type="Pfam" id="PF02310">
    <property type="entry name" value="B12-binding"/>
    <property type="match status" value="1"/>
</dbReference>
<comment type="cofactor">
    <cofactor evidence="1">
        <name>[4Fe-4S] cluster</name>
        <dbReference type="ChEBI" id="CHEBI:49883"/>
    </cofactor>
</comment>
<feature type="domain" description="Radical SAM core" evidence="7">
    <location>
        <begin position="186"/>
        <end position="427"/>
    </location>
</feature>
<dbReference type="Proteomes" id="UP000191554">
    <property type="component" value="Unassembled WGS sequence"/>
</dbReference>
<dbReference type="InterPro" id="IPR006158">
    <property type="entry name" value="Cobalamin-bd"/>
</dbReference>
<dbReference type="STRING" id="48256.CLHUN_10900"/>
<keyword evidence="2" id="KW-0949">S-adenosyl-L-methionine</keyword>
<sequence length="448" mass="51633">MKDFMLIAHSFKVSKYNDKKVNYFGPLGLLSIAVFAELNGYETTVVDMTLRQNSMSKVIESIGTEKPVLIGICAHTENIDLVLKSAKYIKTKFPDIKIAVGGPHASLDPKYCMSKFVDFVVIKEGESTFVELLEAVSSNQSVIKYKDINGIMYKEDKALAKSNVRPPIADLDLLPLIKREYIGFEVYKKRIINLYTSRGCPAKCIYCAATALSGASYRTRDIDNVYLEILLINNSVKQEQYEMYIIDDTFTAIASRVDRFTGLIEKYKYKFIWRCESRIDVINQEMLKRMAASGCINIQYGIESGSQKVLDGIRKNIDLLKAREIIDMTYKSGITICTSFMLGHFCDTRETMRETVDMIRELYEKYDRSIEIFLSYNTPFPGTWQYTHRDKLGLRICVNDHSDFTLTDPVVETDNFTLEDQRAIYYENYIYTFRNTREGLDILRYNPE</sequence>
<dbReference type="Pfam" id="PF04055">
    <property type="entry name" value="Radical_SAM"/>
    <property type="match status" value="1"/>
</dbReference>
<dbReference type="GO" id="GO:0051539">
    <property type="term" value="F:4 iron, 4 sulfur cluster binding"/>
    <property type="evidence" value="ECO:0007669"/>
    <property type="project" value="UniProtKB-KW"/>
</dbReference>
<dbReference type="PROSITE" id="PS51332">
    <property type="entry name" value="B12_BINDING"/>
    <property type="match status" value="1"/>
</dbReference>
<evidence type="ECO:0000256" key="1">
    <source>
        <dbReference type="ARBA" id="ARBA00001966"/>
    </source>
</evidence>
<dbReference type="GO" id="GO:0005829">
    <property type="term" value="C:cytosol"/>
    <property type="evidence" value="ECO:0007669"/>
    <property type="project" value="TreeGrafter"/>
</dbReference>
<dbReference type="InterPro" id="IPR023404">
    <property type="entry name" value="rSAM_horseshoe"/>
</dbReference>
<dbReference type="PROSITE" id="PS51918">
    <property type="entry name" value="RADICAL_SAM"/>
    <property type="match status" value="1"/>
</dbReference>
<dbReference type="SUPFAM" id="SSF102114">
    <property type="entry name" value="Radical SAM enzymes"/>
    <property type="match status" value="1"/>
</dbReference>
<dbReference type="InterPro" id="IPR058240">
    <property type="entry name" value="rSAM_sf"/>
</dbReference>
<dbReference type="SMART" id="SM00729">
    <property type="entry name" value="Elp3"/>
    <property type="match status" value="1"/>
</dbReference>
<keyword evidence="4" id="KW-0408">Iron</keyword>
<name>A0A1V4SN18_RUMHU</name>